<dbReference type="GO" id="GO:0006935">
    <property type="term" value="P:chemotaxis"/>
    <property type="evidence" value="ECO:0007669"/>
    <property type="project" value="UniProtKB-ARBA"/>
</dbReference>
<comment type="similarity">
    <text evidence="2 9">Belongs to the ammonia transporter channel (TC 1.A.11.2) family.</text>
</comment>
<feature type="transmembrane region" description="Helical" evidence="9">
    <location>
        <begin position="327"/>
        <end position="354"/>
    </location>
</feature>
<gene>
    <name evidence="11" type="ORF">OLMES_4995</name>
</gene>
<feature type="transmembrane region" description="Helical" evidence="9">
    <location>
        <begin position="241"/>
        <end position="274"/>
    </location>
</feature>
<dbReference type="KEGG" id="ome:OLMES_4995"/>
<dbReference type="InterPro" id="IPR004089">
    <property type="entry name" value="MCPsignal_dom"/>
</dbReference>
<dbReference type="Gene3D" id="1.10.287.950">
    <property type="entry name" value="Methyl-accepting chemotaxis protein"/>
    <property type="match status" value="1"/>
</dbReference>
<dbReference type="InterPro" id="IPR024041">
    <property type="entry name" value="NH4_transpt_AmtB-like_dom"/>
</dbReference>
<evidence type="ECO:0000256" key="5">
    <source>
        <dbReference type="ARBA" id="ARBA00022989"/>
    </source>
</evidence>
<dbReference type="EMBL" id="CP021425">
    <property type="protein sequence ID" value="ARU58982.1"/>
    <property type="molecule type" value="Genomic_DNA"/>
</dbReference>
<evidence type="ECO:0000256" key="3">
    <source>
        <dbReference type="ARBA" id="ARBA00022448"/>
    </source>
</evidence>
<comment type="caution">
    <text evidence="9">Lacks conserved residue(s) required for the propagation of feature annotation.</text>
</comment>
<feature type="domain" description="Methyl-accepting transducer" evidence="10">
    <location>
        <begin position="435"/>
        <end position="664"/>
    </location>
</feature>
<feature type="transmembrane region" description="Helical" evidence="9">
    <location>
        <begin position="131"/>
        <end position="154"/>
    </location>
</feature>
<sequence length="700" mass="74055">MQAGFTLLETGLTRAKNTINVALKNICDLAISSLVFGFVGYGLMFGDSWLGWFGTSHFMMDDLTEPLELAVFIFQLVFAGTAVTIISGAVAERMRFNSYLLVCVLVAGFTYPVVGHWIWSSDGWLAQKGFVDFAGSTVVHGVGGWLALAGAICLGPRLGRFNKQGEAQKLPGHSLLLASIGVFILWFGWLGFNAGSTLEASEAIVQIVINTVMSAAAGAVSCMLVSALVRGQVEPEKVLNGIVGGLAGITAGCAVVDTGGAVLIGLSSGIVVYMGESLLLRLKIDDPVGAVAAHAFAGAWGTIALALVAPIANLPDSSHINQFMTQVTGVLAVAIWSLLSGFLLFGGLSALGILRVTQEDEEAGLNVAEHGARTVWLDTLKTMENIVETGNLKLRTPVEIGTEAGMTAQMFNRLLDAFQHSLSELLQATSSLHSDASDLQHNASAVNQAARLGSNSSNTLRQSVLDIALAIREISRRAEDTAVAARQVSEEATISEQDLSATLTEIEVLAEQVEHVAGFVSNFDRHADAINVAVEAIQTIGENTNLLALNAAIEAARAGDHGRGFAVVAQEVRELSNKAQLSATEIADIVTQLQTEAKSARSAMDDNVVMARRSAERAGKTRETLHSITAGITHINDLNAQVAVAVQQQEQSAYTASEDVESLTELTSGLHQRAEEAGQRSRGVHDLATELAGLSQRYQV</sequence>
<dbReference type="PROSITE" id="PS50111">
    <property type="entry name" value="CHEMOTAXIS_TRANSDUC_2"/>
    <property type="match status" value="1"/>
</dbReference>
<dbReference type="InterPro" id="IPR002229">
    <property type="entry name" value="RhesusRHD"/>
</dbReference>
<protein>
    <recommendedName>
        <fullName evidence="9">Ammonium transporter</fullName>
    </recommendedName>
</protein>
<dbReference type="SMART" id="SM00283">
    <property type="entry name" value="MA"/>
    <property type="match status" value="1"/>
</dbReference>
<keyword evidence="5 9" id="KW-1133">Transmembrane helix</keyword>
<evidence type="ECO:0000313" key="12">
    <source>
        <dbReference type="Proteomes" id="UP000196027"/>
    </source>
</evidence>
<evidence type="ECO:0000256" key="7">
    <source>
        <dbReference type="ARBA" id="ARBA00023177"/>
    </source>
</evidence>
<dbReference type="Pfam" id="PF00015">
    <property type="entry name" value="MCPsignal"/>
    <property type="match status" value="1"/>
</dbReference>
<evidence type="ECO:0000256" key="4">
    <source>
        <dbReference type="ARBA" id="ARBA00022692"/>
    </source>
</evidence>
<evidence type="ECO:0000256" key="6">
    <source>
        <dbReference type="ARBA" id="ARBA00023136"/>
    </source>
</evidence>
<evidence type="ECO:0000256" key="8">
    <source>
        <dbReference type="PROSITE-ProRule" id="PRU00284"/>
    </source>
</evidence>
<keyword evidence="6 9" id="KW-0472">Membrane</keyword>
<dbReference type="SUPFAM" id="SSF58104">
    <property type="entry name" value="Methyl-accepting chemotaxis protein (MCP) signaling domain"/>
    <property type="match status" value="1"/>
</dbReference>
<keyword evidence="12" id="KW-1185">Reference proteome</keyword>
<dbReference type="SUPFAM" id="SSF111352">
    <property type="entry name" value="Ammonium transporter"/>
    <property type="match status" value="1"/>
</dbReference>
<dbReference type="Pfam" id="PF00909">
    <property type="entry name" value="Ammonium_transp"/>
    <property type="match status" value="1"/>
</dbReference>
<dbReference type="PANTHER" id="PTHR11730">
    <property type="entry name" value="AMMONIUM TRANSPORTER"/>
    <property type="match status" value="1"/>
</dbReference>
<proteinExistence type="inferred from homology"/>
<accession>A0A1Y0IEN9</accession>
<dbReference type="Gene3D" id="1.10.3430.10">
    <property type="entry name" value="Ammonium transporter AmtB like domains"/>
    <property type="match status" value="1"/>
</dbReference>
<keyword evidence="4 9" id="KW-0812">Transmembrane</keyword>
<feature type="transmembrane region" description="Helical" evidence="9">
    <location>
        <begin position="26"/>
        <end position="49"/>
    </location>
</feature>
<comment type="subcellular location">
    <subcellularLocation>
        <location evidence="9">Cell membrane</location>
        <topology evidence="9">Multi-pass membrane protein</topology>
    </subcellularLocation>
    <subcellularLocation>
        <location evidence="1">Membrane</location>
        <topology evidence="1">Multi-pass membrane protein</topology>
    </subcellularLocation>
</comment>
<evidence type="ECO:0000259" key="10">
    <source>
        <dbReference type="PROSITE" id="PS50111"/>
    </source>
</evidence>
<reference evidence="11 12" key="1">
    <citation type="submission" date="2017-05" db="EMBL/GenBank/DDBJ databases">
        <title>Genomic insights into alkan degradation activity of Oleiphilus messinensis.</title>
        <authorList>
            <person name="Kozyavkin S.A."/>
            <person name="Slesarev A.I."/>
            <person name="Golyshin P.N."/>
            <person name="Korzhenkov A."/>
            <person name="Golyshina O.N."/>
            <person name="Toshchakov S.V."/>
        </authorList>
    </citation>
    <scope>NUCLEOTIDE SEQUENCE [LARGE SCALE GENOMIC DNA]</scope>
    <source>
        <strain evidence="11 12">ME102</strain>
    </source>
</reference>
<evidence type="ECO:0000256" key="9">
    <source>
        <dbReference type="RuleBase" id="RU362002"/>
    </source>
</evidence>
<dbReference type="NCBIfam" id="TIGR00836">
    <property type="entry name" value="amt"/>
    <property type="match status" value="1"/>
</dbReference>
<dbReference type="AlphaFoldDB" id="A0A1Y0IEN9"/>
<keyword evidence="3 9" id="KW-0813">Transport</keyword>
<keyword evidence="7 9" id="KW-0924">Ammonia transport</keyword>
<evidence type="ECO:0000256" key="1">
    <source>
        <dbReference type="ARBA" id="ARBA00004141"/>
    </source>
</evidence>
<dbReference type="GO" id="GO:0097272">
    <property type="term" value="P:ammonium homeostasis"/>
    <property type="evidence" value="ECO:0007669"/>
    <property type="project" value="TreeGrafter"/>
</dbReference>
<evidence type="ECO:0000313" key="11">
    <source>
        <dbReference type="EMBL" id="ARU58982.1"/>
    </source>
</evidence>
<dbReference type="GO" id="GO:0008519">
    <property type="term" value="F:ammonium channel activity"/>
    <property type="evidence" value="ECO:0007669"/>
    <property type="project" value="InterPro"/>
</dbReference>
<feature type="transmembrane region" description="Helical" evidence="9">
    <location>
        <begin position="175"/>
        <end position="192"/>
    </location>
</feature>
<dbReference type="InterPro" id="IPR001905">
    <property type="entry name" value="Ammonium_transpt"/>
</dbReference>
<dbReference type="GO" id="GO:0007165">
    <property type="term" value="P:signal transduction"/>
    <property type="evidence" value="ECO:0007669"/>
    <property type="project" value="UniProtKB-KW"/>
</dbReference>
<keyword evidence="8" id="KW-0807">Transducer</keyword>
<dbReference type="GO" id="GO:0005886">
    <property type="term" value="C:plasma membrane"/>
    <property type="evidence" value="ECO:0007669"/>
    <property type="project" value="UniProtKB-SubCell"/>
</dbReference>
<dbReference type="Proteomes" id="UP000196027">
    <property type="component" value="Chromosome"/>
</dbReference>
<feature type="transmembrane region" description="Helical" evidence="9">
    <location>
        <begin position="204"/>
        <end position="229"/>
    </location>
</feature>
<organism evidence="11 12">
    <name type="scientific">Oleiphilus messinensis</name>
    <dbReference type="NCBI Taxonomy" id="141451"/>
    <lineage>
        <taxon>Bacteria</taxon>
        <taxon>Pseudomonadati</taxon>
        <taxon>Pseudomonadota</taxon>
        <taxon>Gammaproteobacteria</taxon>
        <taxon>Oceanospirillales</taxon>
        <taxon>Oleiphilaceae</taxon>
        <taxon>Oleiphilus</taxon>
    </lineage>
</organism>
<name>A0A1Y0IEN9_9GAMM</name>
<dbReference type="PANTHER" id="PTHR11730:SF6">
    <property type="entry name" value="AMMONIUM TRANSPORTER"/>
    <property type="match status" value="1"/>
</dbReference>
<evidence type="ECO:0000256" key="2">
    <source>
        <dbReference type="ARBA" id="ARBA00005887"/>
    </source>
</evidence>
<dbReference type="PRINTS" id="PR00342">
    <property type="entry name" value="RHESUSRHD"/>
</dbReference>
<feature type="transmembrane region" description="Helical" evidence="9">
    <location>
        <begin position="294"/>
        <end position="315"/>
    </location>
</feature>
<dbReference type="InterPro" id="IPR029020">
    <property type="entry name" value="Ammonium/urea_transptr"/>
</dbReference>
<feature type="transmembrane region" description="Helical" evidence="9">
    <location>
        <begin position="98"/>
        <end position="119"/>
    </location>
</feature>
<feature type="transmembrane region" description="Helical" evidence="9">
    <location>
        <begin position="69"/>
        <end position="91"/>
    </location>
</feature>